<proteinExistence type="predicted"/>
<dbReference type="RefSeq" id="WP_187760072.1">
    <property type="nucleotide sequence ID" value="NZ_CP061038.1"/>
</dbReference>
<dbReference type="EMBL" id="CP061038">
    <property type="protein sequence ID" value="QNQ07725.1"/>
    <property type="molecule type" value="Genomic_DNA"/>
</dbReference>
<organism evidence="3 4">
    <name type="scientific">Sphingomonas alpina</name>
    <dbReference type="NCBI Taxonomy" id="653931"/>
    <lineage>
        <taxon>Bacteria</taxon>
        <taxon>Pseudomonadati</taxon>
        <taxon>Pseudomonadota</taxon>
        <taxon>Alphaproteobacteria</taxon>
        <taxon>Sphingomonadales</taxon>
        <taxon>Sphingomonadaceae</taxon>
        <taxon>Sphingomonas</taxon>
    </lineage>
</organism>
<evidence type="ECO:0000259" key="2">
    <source>
        <dbReference type="Pfam" id="PF00345"/>
    </source>
</evidence>
<dbReference type="InterPro" id="IPR013783">
    <property type="entry name" value="Ig-like_fold"/>
</dbReference>
<keyword evidence="1" id="KW-0732">Signal</keyword>
<evidence type="ECO:0000313" key="3">
    <source>
        <dbReference type="EMBL" id="QNQ07725.1"/>
    </source>
</evidence>
<protein>
    <submittedName>
        <fullName evidence="3">Molecular chaperone</fullName>
    </submittedName>
</protein>
<reference evidence="3 4" key="1">
    <citation type="submission" date="2020-09" db="EMBL/GenBank/DDBJ databases">
        <title>Sphingomonas sp., a new species isolated from pork steak.</title>
        <authorList>
            <person name="Heidler von Heilborn D."/>
        </authorList>
    </citation>
    <scope>NUCLEOTIDE SEQUENCE [LARGE SCALE GENOMIC DNA]</scope>
    <source>
        <strain evidence="4">S8-3T</strain>
    </source>
</reference>
<dbReference type="GO" id="GO:0071555">
    <property type="term" value="P:cell wall organization"/>
    <property type="evidence" value="ECO:0007669"/>
    <property type="project" value="InterPro"/>
</dbReference>
<dbReference type="PANTHER" id="PTHR30251">
    <property type="entry name" value="PILUS ASSEMBLY CHAPERONE"/>
    <property type="match status" value="1"/>
</dbReference>
<name>A0A7H0LDH2_9SPHN</name>
<keyword evidence="4" id="KW-1185">Reference proteome</keyword>
<dbReference type="Proteomes" id="UP000516148">
    <property type="component" value="Chromosome"/>
</dbReference>
<accession>A0A7H0LDH2</accession>
<dbReference type="InterPro" id="IPR008962">
    <property type="entry name" value="PapD-like_sf"/>
</dbReference>
<feature type="chain" id="PRO_5028977438" evidence="1">
    <location>
        <begin position="25"/>
        <end position="245"/>
    </location>
</feature>
<dbReference type="Pfam" id="PF00345">
    <property type="entry name" value="PapD_N"/>
    <property type="match status" value="1"/>
</dbReference>
<dbReference type="SUPFAM" id="SSF49354">
    <property type="entry name" value="PapD-like"/>
    <property type="match status" value="1"/>
</dbReference>
<evidence type="ECO:0000313" key="4">
    <source>
        <dbReference type="Proteomes" id="UP000516148"/>
    </source>
</evidence>
<feature type="domain" description="Pili assembly chaperone N-terminal" evidence="2">
    <location>
        <begin position="39"/>
        <end position="139"/>
    </location>
</feature>
<dbReference type="PANTHER" id="PTHR30251:SF4">
    <property type="entry name" value="SLR1668 PROTEIN"/>
    <property type="match status" value="1"/>
</dbReference>
<dbReference type="AlphaFoldDB" id="A0A7H0LDH2"/>
<sequence length="245" mass="26242">MKSKLKRLIVALAMMSLTASPALAVRVQPMAYDLTPTGSGASKDLRVENTGDKPMPVELKVERRQILPDGSEKRIPAEDDFLIFPPQGIVPPNGFQTFRVQYVGDPAIKKTVLYVVTVVQLPIDTSGEKSTGVQFLFNMGTLAAVSPDGARPQLEIMDVKPAVTAAKLRIEVKNSGNGYARLRNGVWTLTGGDGKVETLEGEALSNALAQPLIEPETSRIIELPVSAAFVRAGAKASFSLQTAAK</sequence>
<dbReference type="InterPro" id="IPR050643">
    <property type="entry name" value="Periplasmic_pilus_chap"/>
</dbReference>
<dbReference type="Gene3D" id="2.60.40.10">
    <property type="entry name" value="Immunoglobulins"/>
    <property type="match status" value="1"/>
</dbReference>
<evidence type="ECO:0000256" key="1">
    <source>
        <dbReference type="SAM" id="SignalP"/>
    </source>
</evidence>
<dbReference type="KEGG" id="spap:H3Z74_12955"/>
<feature type="signal peptide" evidence="1">
    <location>
        <begin position="1"/>
        <end position="24"/>
    </location>
</feature>
<gene>
    <name evidence="3" type="ORF">H3Z74_12955</name>
</gene>
<dbReference type="InterPro" id="IPR016147">
    <property type="entry name" value="Pili_assmbl_chaperone_N"/>
</dbReference>
<dbReference type="GO" id="GO:0030288">
    <property type="term" value="C:outer membrane-bounded periplasmic space"/>
    <property type="evidence" value="ECO:0007669"/>
    <property type="project" value="InterPro"/>
</dbReference>